<protein>
    <submittedName>
        <fullName evidence="1">Uncharacterized protein</fullName>
    </submittedName>
</protein>
<sequence>QRNSTEICLKEVFDRCTYDAKFRIKLKTQKVIGVKLDIDFSEDFEMDDCDPNTIQQTMTEIQTCHQRDLQMSLNSTRLSRSKDIVCSMLADAAFCIEDHTAYTCIFADQNIFKEMMTCLLQKIKDYALKRLEQCERSGLKNLNSTRLCIKCLDYFRVYQCQKEFYDYILCIRNGSLHEYLFKKVHGCFREALNVCSKASSDLLIKILVNAVVGYHPAYPKQIGSGNNTGLSQYDEFYDWYDYDGANRSRDDWREWEPEPPER</sequence>
<dbReference type="AlphaFoldDB" id="A0A4Y2UA40"/>
<evidence type="ECO:0000313" key="2">
    <source>
        <dbReference type="Proteomes" id="UP000499080"/>
    </source>
</evidence>
<dbReference type="Proteomes" id="UP000499080">
    <property type="component" value="Unassembled WGS sequence"/>
</dbReference>
<organism evidence="1 2">
    <name type="scientific">Araneus ventricosus</name>
    <name type="common">Orbweaver spider</name>
    <name type="synonym">Epeira ventricosa</name>
    <dbReference type="NCBI Taxonomy" id="182803"/>
    <lineage>
        <taxon>Eukaryota</taxon>
        <taxon>Metazoa</taxon>
        <taxon>Ecdysozoa</taxon>
        <taxon>Arthropoda</taxon>
        <taxon>Chelicerata</taxon>
        <taxon>Arachnida</taxon>
        <taxon>Araneae</taxon>
        <taxon>Araneomorphae</taxon>
        <taxon>Entelegynae</taxon>
        <taxon>Araneoidea</taxon>
        <taxon>Araneidae</taxon>
        <taxon>Araneus</taxon>
    </lineage>
</organism>
<reference evidence="1 2" key="1">
    <citation type="journal article" date="2019" name="Sci. Rep.">
        <title>Orb-weaving spider Araneus ventricosus genome elucidates the spidroin gene catalogue.</title>
        <authorList>
            <person name="Kono N."/>
            <person name="Nakamura H."/>
            <person name="Ohtoshi R."/>
            <person name="Moran D.A.P."/>
            <person name="Shinohara A."/>
            <person name="Yoshida Y."/>
            <person name="Fujiwara M."/>
            <person name="Mori M."/>
            <person name="Tomita M."/>
            <person name="Arakawa K."/>
        </authorList>
    </citation>
    <scope>NUCLEOTIDE SEQUENCE [LARGE SCALE GENOMIC DNA]</scope>
</reference>
<proteinExistence type="predicted"/>
<feature type="non-terminal residue" evidence="1">
    <location>
        <position position="262"/>
    </location>
</feature>
<comment type="caution">
    <text evidence="1">The sequence shown here is derived from an EMBL/GenBank/DDBJ whole genome shotgun (WGS) entry which is preliminary data.</text>
</comment>
<name>A0A4Y2UA40_ARAVE</name>
<gene>
    <name evidence="1" type="ORF">AVEN_42719_1</name>
</gene>
<keyword evidence="2" id="KW-1185">Reference proteome</keyword>
<evidence type="ECO:0000313" key="1">
    <source>
        <dbReference type="EMBL" id="GBO09383.1"/>
    </source>
</evidence>
<dbReference type="OrthoDB" id="6437817at2759"/>
<dbReference type="EMBL" id="BGPR01034837">
    <property type="protein sequence ID" value="GBO09383.1"/>
    <property type="molecule type" value="Genomic_DNA"/>
</dbReference>
<accession>A0A4Y2UA40</accession>
<feature type="non-terminal residue" evidence="1">
    <location>
        <position position="1"/>
    </location>
</feature>